<dbReference type="eggNOG" id="COG1529">
    <property type="taxonomic scope" value="Bacteria"/>
</dbReference>
<dbReference type="GO" id="GO:0016491">
    <property type="term" value="F:oxidoreductase activity"/>
    <property type="evidence" value="ECO:0007669"/>
    <property type="project" value="UniProtKB-KW"/>
</dbReference>
<dbReference type="Pfam" id="PF00111">
    <property type="entry name" value="Fer2"/>
    <property type="match status" value="1"/>
</dbReference>
<dbReference type="InterPro" id="IPR036884">
    <property type="entry name" value="2Fe-2S-bd_dom_sf"/>
</dbReference>
<dbReference type="SMART" id="SM01008">
    <property type="entry name" value="Ald_Xan_dh_C"/>
    <property type="match status" value="1"/>
</dbReference>
<dbReference type="PROSITE" id="PS00197">
    <property type="entry name" value="2FE2S_FER_1"/>
    <property type="match status" value="1"/>
</dbReference>
<evidence type="ECO:0000256" key="4">
    <source>
        <dbReference type="ARBA" id="ARBA00023002"/>
    </source>
</evidence>
<dbReference type="eggNOG" id="COG2080">
    <property type="taxonomic scope" value="Bacteria"/>
</dbReference>
<comment type="similarity">
    <text evidence="1">Belongs to the xanthine dehydrogenase family.</text>
</comment>
<dbReference type="InterPro" id="IPR002888">
    <property type="entry name" value="2Fe-2S-bd"/>
</dbReference>
<accession>A6GH41</accession>
<dbReference type="Pfam" id="PF02738">
    <property type="entry name" value="MoCoBD_1"/>
    <property type="match status" value="1"/>
</dbReference>
<dbReference type="EMBL" id="ABCS01000114">
    <property type="protein sequence ID" value="EDM74819.1"/>
    <property type="molecule type" value="Genomic_DNA"/>
</dbReference>
<keyword evidence="3" id="KW-0479">Metal-binding</keyword>
<evidence type="ECO:0000259" key="7">
    <source>
        <dbReference type="PROSITE" id="PS51085"/>
    </source>
</evidence>
<organism evidence="8 9">
    <name type="scientific">Plesiocystis pacifica SIR-1</name>
    <dbReference type="NCBI Taxonomy" id="391625"/>
    <lineage>
        <taxon>Bacteria</taxon>
        <taxon>Pseudomonadati</taxon>
        <taxon>Myxococcota</taxon>
        <taxon>Polyangia</taxon>
        <taxon>Nannocystales</taxon>
        <taxon>Nannocystaceae</taxon>
        <taxon>Plesiocystis</taxon>
    </lineage>
</organism>
<dbReference type="InterPro" id="IPR037165">
    <property type="entry name" value="AldOxase/xan_DH_Mopterin-bd_sf"/>
</dbReference>
<dbReference type="InterPro" id="IPR006058">
    <property type="entry name" value="2Fe2S_fd_BS"/>
</dbReference>
<dbReference type="RefSeq" id="WP_006976029.1">
    <property type="nucleotide sequence ID" value="NZ_ABCS01000114.1"/>
</dbReference>
<dbReference type="Proteomes" id="UP000005801">
    <property type="component" value="Unassembled WGS sequence"/>
</dbReference>
<dbReference type="Gene3D" id="3.90.1170.50">
    <property type="entry name" value="Aldehyde oxidase/xanthine dehydrogenase, a/b hammerhead"/>
    <property type="match status" value="1"/>
</dbReference>
<evidence type="ECO:0000256" key="5">
    <source>
        <dbReference type="ARBA" id="ARBA00023004"/>
    </source>
</evidence>
<dbReference type="CDD" id="cd00207">
    <property type="entry name" value="fer2"/>
    <property type="match status" value="1"/>
</dbReference>
<dbReference type="PANTHER" id="PTHR11908">
    <property type="entry name" value="XANTHINE DEHYDROGENASE"/>
    <property type="match status" value="1"/>
</dbReference>
<dbReference type="STRING" id="391625.PPSIR1_14315"/>
<dbReference type="Gene3D" id="3.10.20.30">
    <property type="match status" value="1"/>
</dbReference>
<comment type="caution">
    <text evidence="8">The sequence shown here is derived from an EMBL/GenBank/DDBJ whole genome shotgun (WGS) entry which is preliminary data.</text>
</comment>
<dbReference type="Gene3D" id="3.30.365.10">
    <property type="entry name" value="Aldehyde oxidase/xanthine dehydrogenase, molybdopterin binding domain"/>
    <property type="match status" value="4"/>
</dbReference>
<dbReference type="InterPro" id="IPR036010">
    <property type="entry name" value="2Fe-2S_ferredoxin-like_sf"/>
</dbReference>
<name>A6GH41_9BACT</name>
<dbReference type="Pfam" id="PF01315">
    <property type="entry name" value="Ald_Xan_dh_C"/>
    <property type="match status" value="1"/>
</dbReference>
<dbReference type="SUPFAM" id="SSF54665">
    <property type="entry name" value="CO dehydrogenase molybdoprotein N-domain-like"/>
    <property type="match status" value="1"/>
</dbReference>
<dbReference type="InterPro" id="IPR001041">
    <property type="entry name" value="2Fe-2S_ferredoxin-type"/>
</dbReference>
<keyword evidence="9" id="KW-1185">Reference proteome</keyword>
<evidence type="ECO:0000256" key="1">
    <source>
        <dbReference type="ARBA" id="ARBA00006849"/>
    </source>
</evidence>
<dbReference type="SUPFAM" id="SSF56003">
    <property type="entry name" value="Molybdenum cofactor-binding domain"/>
    <property type="match status" value="1"/>
</dbReference>
<keyword evidence="5" id="KW-0408">Iron</keyword>
<feature type="domain" description="2Fe-2S ferredoxin-type" evidence="7">
    <location>
        <begin position="1"/>
        <end position="77"/>
    </location>
</feature>
<dbReference type="InterPro" id="IPR016208">
    <property type="entry name" value="Ald_Oxase/xanthine_DH-like"/>
</dbReference>
<dbReference type="InterPro" id="IPR012675">
    <property type="entry name" value="Beta-grasp_dom_sf"/>
</dbReference>
<dbReference type="InterPro" id="IPR008274">
    <property type="entry name" value="AldOxase/xan_DH_MoCoBD1"/>
</dbReference>
<dbReference type="PANTHER" id="PTHR11908:SF132">
    <property type="entry name" value="ALDEHYDE OXIDASE 1-RELATED"/>
    <property type="match status" value="1"/>
</dbReference>
<dbReference type="SUPFAM" id="SSF54292">
    <property type="entry name" value="2Fe-2S ferredoxin-like"/>
    <property type="match status" value="1"/>
</dbReference>
<evidence type="ECO:0000313" key="9">
    <source>
        <dbReference type="Proteomes" id="UP000005801"/>
    </source>
</evidence>
<reference evidence="8 9" key="1">
    <citation type="submission" date="2007-06" db="EMBL/GenBank/DDBJ databases">
        <authorList>
            <person name="Shimkets L."/>
            <person name="Ferriera S."/>
            <person name="Johnson J."/>
            <person name="Kravitz S."/>
            <person name="Beeson K."/>
            <person name="Sutton G."/>
            <person name="Rogers Y.-H."/>
            <person name="Friedman R."/>
            <person name="Frazier M."/>
            <person name="Venter J.C."/>
        </authorList>
    </citation>
    <scope>NUCLEOTIDE SEQUENCE [LARGE SCALE GENOMIC DNA]</scope>
    <source>
        <strain evidence="8 9">SIR-1</strain>
    </source>
</reference>
<evidence type="ECO:0000313" key="8">
    <source>
        <dbReference type="EMBL" id="EDM74819.1"/>
    </source>
</evidence>
<dbReference type="Pfam" id="PF01799">
    <property type="entry name" value="Fer2_2"/>
    <property type="match status" value="1"/>
</dbReference>
<sequence length="920" mass="96957">MQLRTTVNGAAETLEVGPDESSLSVVRERLGLTGAKLGCGHGACGACAIQVDGQPVASCLLPALKLEGRQVETVEHLATDDELHPIQRAFMAEDAMQCGYCTPGFVVEAAAFHDAWRARRGTASPSRDEVAKALSGHLCRCGTYAAIYRAVIGACEGRFDAAPEAGAPLVAAGPRVDGLAKVTGAAKYTVDVRPEGMLEAQVLRSPHAHARVRAIDWSRALALPGVHGAVRMTEIGHKVRFVGQEVVALAAADIATARAALREVEVDYEVLEAVVGTEAALAEGAPEIYVNRTHKRAPNENELDLFPVRWKANLRGPFGMFARQAGRAARRIEDDAEAFSGTFETQTQVHTALEPHAAVAEWIGDDSLRVHLSTQAVSHMAEELAKRFGLRRDAVEVHAEFVGGGFGAKAVMPIEALMAVELARVCGRPVRVANDRREELIVGGLRPALRAEVQLSVPPSDGGNTPPADGEAPQPALRMHTWADAGVAIGSAAAAMARIHLPQAQLDLADYDVITNGPPGTPFRGPGGPPAFFAMEQAIDAHANALGRDPVALRRGWNRNPARARVYEWIQEQALWRDRPAPLADRGRYRRGIGVATATWPYFVEPATQVTVAASSAGFRVSMAGQDIGTGTRTLLAEAVAAVLGVPVHTIEAEIGDSSRGTHGPTAGGSRTAASVFPAATRAAEALRDELLEVAEARLQLDAPVAVPGGLEGRPRGDGAAQPQFVPWSEVLAVAPAITTTGKRKRDQGGYFLPPVAGLAIGRHLGAGAQITELEVDTRLGRVRVLRAVAGLSIGKVHSPTLARSQVEGGMIQGLSFALYEERRLDPRDGTLLTGGLEDYRVCGLGDVGALEVHFIPGGFEGVQGRGIGLGELCTLPPAASIANAVAHATGWRPTQIPLRPDRVLAGLASVAQSTEGSQP</sequence>
<evidence type="ECO:0000256" key="6">
    <source>
        <dbReference type="SAM" id="MobiDB-lite"/>
    </source>
</evidence>
<dbReference type="AlphaFoldDB" id="A6GH41"/>
<keyword evidence="2" id="KW-0500">Molybdenum</keyword>
<dbReference type="SUPFAM" id="SSF47741">
    <property type="entry name" value="CO dehydrogenase ISP C-domain like"/>
    <property type="match status" value="1"/>
</dbReference>
<dbReference type="Gene3D" id="1.10.150.120">
    <property type="entry name" value="[2Fe-2S]-binding domain"/>
    <property type="match status" value="1"/>
</dbReference>
<protein>
    <submittedName>
        <fullName evidence="8">Putative dehydrogenase</fullName>
    </submittedName>
</protein>
<proteinExistence type="inferred from homology"/>
<dbReference type="Pfam" id="PF20256">
    <property type="entry name" value="MoCoBD_2"/>
    <property type="match status" value="1"/>
</dbReference>
<dbReference type="GO" id="GO:0051537">
    <property type="term" value="F:2 iron, 2 sulfur cluster binding"/>
    <property type="evidence" value="ECO:0007669"/>
    <property type="project" value="InterPro"/>
</dbReference>
<dbReference type="PROSITE" id="PS51085">
    <property type="entry name" value="2FE2S_FER_2"/>
    <property type="match status" value="1"/>
</dbReference>
<evidence type="ECO:0000256" key="2">
    <source>
        <dbReference type="ARBA" id="ARBA00022505"/>
    </source>
</evidence>
<evidence type="ECO:0000256" key="3">
    <source>
        <dbReference type="ARBA" id="ARBA00022723"/>
    </source>
</evidence>
<dbReference type="InterPro" id="IPR046867">
    <property type="entry name" value="AldOxase/xan_DH_MoCoBD2"/>
</dbReference>
<keyword evidence="4" id="KW-0560">Oxidoreductase</keyword>
<dbReference type="InterPro" id="IPR000674">
    <property type="entry name" value="Ald_Oxase/Xan_DH_a/b"/>
</dbReference>
<dbReference type="InterPro" id="IPR036856">
    <property type="entry name" value="Ald_Oxase/Xan_DH_a/b_sf"/>
</dbReference>
<gene>
    <name evidence="8" type="ORF">PPSIR1_14315</name>
</gene>
<dbReference type="GO" id="GO:0005506">
    <property type="term" value="F:iron ion binding"/>
    <property type="evidence" value="ECO:0007669"/>
    <property type="project" value="InterPro"/>
</dbReference>
<feature type="region of interest" description="Disordered" evidence="6">
    <location>
        <begin position="455"/>
        <end position="474"/>
    </location>
</feature>